<keyword evidence="3" id="KW-1133">Transmembrane helix</keyword>
<dbReference type="PANTHER" id="PTHR30627">
    <property type="entry name" value="PEPTIDOGLYCAN D,D-TRANSPEPTIDASE"/>
    <property type="match status" value="1"/>
</dbReference>
<dbReference type="Gene3D" id="3.40.710.10">
    <property type="entry name" value="DD-peptidase/beta-lactamase superfamily"/>
    <property type="match status" value="1"/>
</dbReference>
<organism evidence="5 6">
    <name type="scientific">Prevotella communis</name>
    <dbReference type="NCBI Taxonomy" id="2913614"/>
    <lineage>
        <taxon>Bacteria</taxon>
        <taxon>Pseudomonadati</taxon>
        <taxon>Bacteroidota</taxon>
        <taxon>Bacteroidia</taxon>
        <taxon>Bacteroidales</taxon>
        <taxon>Prevotellaceae</taxon>
        <taxon>Prevotella</taxon>
    </lineage>
</organism>
<dbReference type="InterPro" id="IPR012338">
    <property type="entry name" value="Beta-lactam/transpept-like"/>
</dbReference>
<dbReference type="GO" id="GO:0071555">
    <property type="term" value="P:cell wall organization"/>
    <property type="evidence" value="ECO:0007669"/>
    <property type="project" value="TreeGrafter"/>
</dbReference>
<comment type="subcellular location">
    <subcellularLocation>
        <location evidence="1">Membrane</location>
    </subcellularLocation>
</comment>
<dbReference type="EMBL" id="FNCQ01000007">
    <property type="protein sequence ID" value="SDG68694.1"/>
    <property type="molecule type" value="Genomic_DNA"/>
</dbReference>
<name>A0A1G7W9R4_9BACT</name>
<keyword evidence="3" id="KW-0812">Transmembrane</keyword>
<dbReference type="Gene3D" id="3.30.450.330">
    <property type="match status" value="1"/>
</dbReference>
<dbReference type="Pfam" id="PF00905">
    <property type="entry name" value="Transpeptidase"/>
    <property type="match status" value="1"/>
</dbReference>
<gene>
    <name evidence="5" type="ORF">SAMN04487901_107108</name>
</gene>
<sequence>MKQTNSNKMRVRGKMSKQNIRFIFPIVFLCITLVLGISVHYILDYPESYNIKADKKVGESTIVTELQTAVDSIMLAEMEMLDMLQGQAIVMKVKTGEILAMVGRERDFEGVFLPCKNFAYQQEFGSLAKTASLLVALETGKVTLDDVVDTKDGVWIIDDDRTLRDHNWRRGGYGLMTLERALEVSSNIGITKTIWNLFKGHEQDYFNKLDSMNYGKPDSIVGIENLSPTSYHTPKDSDWINKDIIWSSIGYNRKMAAIQMLTFYNAIANNGKMVKPTLQPGITKVINEQIASRKNIESIQQALEHVVSQGLGKLAGSKRIKVAGKTGTTHVKEYYEGDNTVSEYHLAFCGYYPADKPKYSMIVSLNKLGLPASGGAMAGEAFHNIVEWMIDNEMIK</sequence>
<dbReference type="Proteomes" id="UP000198779">
    <property type="component" value="Unassembled WGS sequence"/>
</dbReference>
<evidence type="ECO:0000256" key="2">
    <source>
        <dbReference type="ARBA" id="ARBA00023136"/>
    </source>
</evidence>
<evidence type="ECO:0000259" key="4">
    <source>
        <dbReference type="Pfam" id="PF00905"/>
    </source>
</evidence>
<evidence type="ECO:0000256" key="3">
    <source>
        <dbReference type="SAM" id="Phobius"/>
    </source>
</evidence>
<dbReference type="SUPFAM" id="SSF56601">
    <property type="entry name" value="beta-lactamase/transpeptidase-like"/>
    <property type="match status" value="1"/>
</dbReference>
<keyword evidence="6" id="KW-1185">Reference proteome</keyword>
<keyword evidence="2 3" id="KW-0472">Membrane</keyword>
<dbReference type="RefSeq" id="WP_091817149.1">
    <property type="nucleotide sequence ID" value="NZ_FNCQ01000007.1"/>
</dbReference>
<dbReference type="InterPro" id="IPR050515">
    <property type="entry name" value="Beta-lactam/transpept"/>
</dbReference>
<dbReference type="STRING" id="645274.SAMN04487901_107108"/>
<keyword evidence="5" id="KW-0132">Cell division</keyword>
<evidence type="ECO:0000256" key="1">
    <source>
        <dbReference type="ARBA" id="ARBA00004370"/>
    </source>
</evidence>
<dbReference type="GO" id="GO:0051301">
    <property type="term" value="P:cell division"/>
    <property type="evidence" value="ECO:0007669"/>
    <property type="project" value="UniProtKB-KW"/>
</dbReference>
<proteinExistence type="predicted"/>
<evidence type="ECO:0000313" key="6">
    <source>
        <dbReference type="Proteomes" id="UP000198779"/>
    </source>
</evidence>
<feature type="transmembrane region" description="Helical" evidence="3">
    <location>
        <begin position="20"/>
        <end position="43"/>
    </location>
</feature>
<dbReference type="PANTHER" id="PTHR30627:SF1">
    <property type="entry name" value="PEPTIDOGLYCAN D,D-TRANSPEPTIDASE FTSI"/>
    <property type="match status" value="1"/>
</dbReference>
<feature type="domain" description="Penicillin-binding protein transpeptidase" evidence="4">
    <location>
        <begin position="87"/>
        <end position="387"/>
    </location>
</feature>
<reference evidence="6" key="1">
    <citation type="submission" date="2016-10" db="EMBL/GenBank/DDBJ databases">
        <authorList>
            <person name="Varghese N."/>
            <person name="Submissions S."/>
        </authorList>
    </citation>
    <scope>NUCLEOTIDE SEQUENCE [LARGE SCALE GENOMIC DNA]</scope>
    <source>
        <strain evidence="6">BP1-148</strain>
    </source>
</reference>
<dbReference type="AlphaFoldDB" id="A0A1G7W9R4"/>
<dbReference type="GO" id="GO:0005886">
    <property type="term" value="C:plasma membrane"/>
    <property type="evidence" value="ECO:0007669"/>
    <property type="project" value="TreeGrafter"/>
</dbReference>
<protein>
    <submittedName>
        <fullName evidence="5">Cell division protein FtsI (Penicillin-binding protein 3)</fullName>
    </submittedName>
</protein>
<accession>A0A1G7W9R4</accession>
<dbReference type="InterPro" id="IPR001460">
    <property type="entry name" value="PCN-bd_Tpept"/>
</dbReference>
<dbReference type="GO" id="GO:0008658">
    <property type="term" value="F:penicillin binding"/>
    <property type="evidence" value="ECO:0007669"/>
    <property type="project" value="InterPro"/>
</dbReference>
<keyword evidence="5" id="KW-0131">Cell cycle</keyword>
<evidence type="ECO:0000313" key="5">
    <source>
        <dbReference type="EMBL" id="SDG68694.1"/>
    </source>
</evidence>